<gene>
    <name evidence="2" type="ORF">CPLU01_07820</name>
</gene>
<keyword evidence="1" id="KW-0808">Transferase</keyword>
<name>A0A8H6KDK4_9PEZI</name>
<keyword evidence="3" id="KW-1185">Reference proteome</keyword>
<dbReference type="SUPFAM" id="SSF53756">
    <property type="entry name" value="UDP-Glycosyltransferase/glycogen phosphorylase"/>
    <property type="match status" value="1"/>
</dbReference>
<dbReference type="Gene3D" id="3.40.50.2000">
    <property type="entry name" value="Glycogen Phosphorylase B"/>
    <property type="match status" value="2"/>
</dbReference>
<comment type="caution">
    <text evidence="2">The sequence shown here is derived from an EMBL/GenBank/DDBJ whole genome shotgun (WGS) entry which is preliminary data.</text>
</comment>
<reference evidence="2" key="1">
    <citation type="journal article" date="2020" name="Phytopathology">
        <title>Genome Sequence Resources of Colletotrichum truncatum, C. plurivorum, C. musicola, and C. sojae: Four Species Pathogenic to Soybean (Glycine max).</title>
        <authorList>
            <person name="Rogerio F."/>
            <person name="Boufleur T.R."/>
            <person name="Ciampi-Guillardi M."/>
            <person name="Sukno S.A."/>
            <person name="Thon M.R."/>
            <person name="Massola Junior N.S."/>
            <person name="Baroncelli R."/>
        </authorList>
    </citation>
    <scope>NUCLEOTIDE SEQUENCE</scope>
    <source>
        <strain evidence="2">LFN00145</strain>
    </source>
</reference>
<dbReference type="PANTHER" id="PTHR21015">
    <property type="entry name" value="UDP-N-ACETYLGLUCOSAMINE--N-ACETYLMURAMYL-(PENTAPEPTIDE) PYROPHOSPHORYL-UNDECAPRENOL N-ACETYLGLUCOSAMINE TRANSFERASE 1"/>
    <property type="match status" value="1"/>
</dbReference>
<dbReference type="CDD" id="cd03784">
    <property type="entry name" value="GT1_Gtf-like"/>
    <property type="match status" value="1"/>
</dbReference>
<organism evidence="2 3">
    <name type="scientific">Colletotrichum plurivorum</name>
    <dbReference type="NCBI Taxonomy" id="2175906"/>
    <lineage>
        <taxon>Eukaryota</taxon>
        <taxon>Fungi</taxon>
        <taxon>Dikarya</taxon>
        <taxon>Ascomycota</taxon>
        <taxon>Pezizomycotina</taxon>
        <taxon>Sordariomycetes</taxon>
        <taxon>Hypocreomycetidae</taxon>
        <taxon>Glomerellales</taxon>
        <taxon>Glomerellaceae</taxon>
        <taxon>Colletotrichum</taxon>
        <taxon>Colletotrichum orchidearum species complex</taxon>
    </lineage>
</organism>
<dbReference type="Pfam" id="PF00201">
    <property type="entry name" value="UDPGT"/>
    <property type="match status" value="1"/>
</dbReference>
<evidence type="ECO:0000313" key="3">
    <source>
        <dbReference type="Proteomes" id="UP000654918"/>
    </source>
</evidence>
<evidence type="ECO:0000313" key="2">
    <source>
        <dbReference type="EMBL" id="KAF6829629.1"/>
    </source>
</evidence>
<dbReference type="InterPro" id="IPR002213">
    <property type="entry name" value="UDP_glucos_trans"/>
</dbReference>
<proteinExistence type="predicted"/>
<dbReference type="AlphaFoldDB" id="A0A8H6KDK4"/>
<dbReference type="Proteomes" id="UP000654918">
    <property type="component" value="Unassembled WGS sequence"/>
</dbReference>
<evidence type="ECO:0000256" key="1">
    <source>
        <dbReference type="ARBA" id="ARBA00022679"/>
    </source>
</evidence>
<evidence type="ECO:0008006" key="4">
    <source>
        <dbReference type="Google" id="ProtNLM"/>
    </source>
</evidence>
<dbReference type="EMBL" id="WIGO01000105">
    <property type="protein sequence ID" value="KAF6829629.1"/>
    <property type="molecule type" value="Genomic_DNA"/>
</dbReference>
<dbReference type="GO" id="GO:0008194">
    <property type="term" value="F:UDP-glycosyltransferase activity"/>
    <property type="evidence" value="ECO:0007669"/>
    <property type="project" value="InterPro"/>
</dbReference>
<protein>
    <recommendedName>
        <fullName evidence="4">MGT family Glycosyltransferase</fullName>
    </recommendedName>
</protein>
<accession>A0A8H6KDK4</accession>
<dbReference type="PANTHER" id="PTHR21015:SF22">
    <property type="entry name" value="GLYCOSYLTRANSFERASE"/>
    <property type="match status" value="1"/>
</dbReference>
<sequence>MTVSGDSLAQAVDAAANNGVGDGNKKRPYLLFCAAAATGHTNPILQIAGEMIQRGFEATLIVGEEFHPQVKRIGAEHIPTPPMLNQELFEVREKIPIGVARLMFDLSEVFIKLVTPLHKVLMATLEKIREERPSQQIIIVHETMYMGLMPIMYGAPLPKGFDTRPPVIDINVIPVVATSIDTAPFGPGLPPDSTESGRARNKLLNEMFFSPMGPFGKAAQEYNEILRSLGATKEFPATLFETWQTSFDVTLQMCSPSLEYPRVDLPATIKYAGCLPPKPIDPNYKYPEWWGEVTAGNKKIIGVTQGTVATNYNDLIIPTIKGLAHREDVIVIAILGVKGASLPEDFEIPANTKVVDYFSYDALLPHTDVWVMNAGYGGFLHGIVNGVPMVLGGDTEDKPEVAMRAQWAGVAHNLKTGSPTAEQVAEGVEDVLSNDKYKKRVMEIKKENEEMKPLDYVEKYIWEYADAA</sequence>